<evidence type="ECO:0008006" key="3">
    <source>
        <dbReference type="Google" id="ProtNLM"/>
    </source>
</evidence>
<organism evidence="1 2">
    <name type="scientific">Ammonifex thiophilus</name>
    <dbReference type="NCBI Taxonomy" id="444093"/>
    <lineage>
        <taxon>Bacteria</taxon>
        <taxon>Bacillati</taxon>
        <taxon>Bacillota</taxon>
        <taxon>Clostridia</taxon>
        <taxon>Thermoanaerobacterales</taxon>
        <taxon>Thermoanaerobacteraceae</taxon>
        <taxon>Ammonifex</taxon>
    </lineage>
</organism>
<gene>
    <name evidence="1" type="ORF">DXX99_10780</name>
</gene>
<evidence type="ECO:0000313" key="1">
    <source>
        <dbReference type="EMBL" id="RDV80494.1"/>
    </source>
</evidence>
<comment type="caution">
    <text evidence="1">The sequence shown here is derived from an EMBL/GenBank/DDBJ whole genome shotgun (WGS) entry which is preliminary data.</text>
</comment>
<dbReference type="AlphaFoldDB" id="A0A3D8P0Q1"/>
<proteinExistence type="predicted"/>
<dbReference type="InterPro" id="IPR027417">
    <property type="entry name" value="P-loop_NTPase"/>
</dbReference>
<dbReference type="OrthoDB" id="2111272at2"/>
<evidence type="ECO:0000313" key="2">
    <source>
        <dbReference type="Proteomes" id="UP000256329"/>
    </source>
</evidence>
<keyword evidence="2" id="KW-1185">Reference proteome</keyword>
<dbReference type="SUPFAM" id="SSF52540">
    <property type="entry name" value="P-loop containing nucleoside triphosphate hydrolases"/>
    <property type="match status" value="1"/>
</dbReference>
<reference evidence="1 2" key="1">
    <citation type="submission" date="2018-08" db="EMBL/GenBank/DDBJ databases">
        <title>Form III RuBisCO-mediated autotrophy in Thermodesulfobium bacteria.</title>
        <authorList>
            <person name="Toshchakov S.V."/>
            <person name="Kublanov I.V."/>
            <person name="Frolov E."/>
            <person name="Bonch-Osmolovskaya E.A."/>
            <person name="Tourova T.P."/>
            <person name="Chernych N.A."/>
            <person name="Lebedinsky A.V."/>
        </authorList>
    </citation>
    <scope>NUCLEOTIDE SEQUENCE [LARGE SCALE GENOMIC DNA]</scope>
    <source>
        <strain evidence="1 2">SR</strain>
    </source>
</reference>
<dbReference type="RefSeq" id="WP_115793478.1">
    <property type="nucleotide sequence ID" value="NZ_QSLN01000036.1"/>
</dbReference>
<protein>
    <recommendedName>
        <fullName evidence="3">CobQ/CobB/MinD/ParA nucleotide binding domain-containing protein</fullName>
    </recommendedName>
</protein>
<dbReference type="EMBL" id="QSLN01000036">
    <property type="protein sequence ID" value="RDV80494.1"/>
    <property type="molecule type" value="Genomic_DNA"/>
</dbReference>
<accession>A0A3D8P0Q1</accession>
<sequence length="382" mass="38682">MILFITGEERLKGALPAVARAAGCEARWLDGAAGVAGPAVVVYVRGSTRRLDEVASLGAPVVVVAGARDPEGEALVGEALACGVPPECVLVLEDGRVVSLAGEDYGPALRGRGVGPQPVARAARRALEEGLLPVPALWEGNGAVPVSHPGEAVLYEAPQWSPCPQAPTASKGETGLAAWLGAAGKTVLVLGVRGGVGATTVAACLVGVLAHERRAVHLELPQPPFGDAPGRLFYTAPGLEGLHAVPSSAPVETEVLVVDASLSVHRSEVDLVYGKAGCVVLVADPSAASFELVGKYIGAGLRCDVLVVRDLPRADGSPPQLYAGEYGFARVVALPSGADEEAAVNRAQKAGVPPIGEHGTPDLDQAAAELAAAVLGVLESGV</sequence>
<name>A0A3D8P0Q1_9THEO</name>
<dbReference type="Proteomes" id="UP000256329">
    <property type="component" value="Unassembled WGS sequence"/>
</dbReference>